<dbReference type="OrthoDB" id="2630497at2759"/>
<dbReference type="SMART" id="SM00298">
    <property type="entry name" value="CHROMO"/>
    <property type="match status" value="1"/>
</dbReference>
<dbReference type="HOGENOM" id="CLU_1046042_0_0_1"/>
<dbReference type="EMBL" id="KN834791">
    <property type="protein sequence ID" value="KIK57385.1"/>
    <property type="molecule type" value="Genomic_DNA"/>
</dbReference>
<dbReference type="Proteomes" id="UP000053593">
    <property type="component" value="Unassembled WGS sequence"/>
</dbReference>
<dbReference type="SUPFAM" id="SSF54160">
    <property type="entry name" value="Chromo domain-like"/>
    <property type="match status" value="1"/>
</dbReference>
<dbReference type="InterPro" id="IPR000953">
    <property type="entry name" value="Chromo/chromo_shadow_dom"/>
</dbReference>
<feature type="compositionally biased region" description="Basic residues" evidence="3">
    <location>
        <begin position="110"/>
        <end position="119"/>
    </location>
</feature>
<dbReference type="PROSITE" id="PS00598">
    <property type="entry name" value="CHROMO_1"/>
    <property type="match status" value="1"/>
</dbReference>
<dbReference type="InterPro" id="IPR023780">
    <property type="entry name" value="Chromo_domain"/>
</dbReference>
<evidence type="ECO:0000313" key="6">
    <source>
        <dbReference type="Proteomes" id="UP000053593"/>
    </source>
</evidence>
<dbReference type="PROSITE" id="PS50013">
    <property type="entry name" value="CHROMO_2"/>
    <property type="match status" value="1"/>
</dbReference>
<evidence type="ECO:0000259" key="4">
    <source>
        <dbReference type="PROSITE" id="PS50013"/>
    </source>
</evidence>
<name>A0A0D0B2K4_9AGAR</name>
<dbReference type="PANTHER" id="PTHR22812">
    <property type="entry name" value="CHROMOBOX PROTEIN"/>
    <property type="match status" value="1"/>
</dbReference>
<reference evidence="5 6" key="1">
    <citation type="submission" date="2014-04" db="EMBL/GenBank/DDBJ databases">
        <title>Evolutionary Origins and Diversification of the Mycorrhizal Mutualists.</title>
        <authorList>
            <consortium name="DOE Joint Genome Institute"/>
            <consortium name="Mycorrhizal Genomics Consortium"/>
            <person name="Kohler A."/>
            <person name="Kuo A."/>
            <person name="Nagy L.G."/>
            <person name="Floudas D."/>
            <person name="Copeland A."/>
            <person name="Barry K.W."/>
            <person name="Cichocki N."/>
            <person name="Veneault-Fourrey C."/>
            <person name="LaButti K."/>
            <person name="Lindquist E.A."/>
            <person name="Lipzen A."/>
            <person name="Lundell T."/>
            <person name="Morin E."/>
            <person name="Murat C."/>
            <person name="Riley R."/>
            <person name="Ohm R."/>
            <person name="Sun H."/>
            <person name="Tunlid A."/>
            <person name="Henrissat B."/>
            <person name="Grigoriev I.V."/>
            <person name="Hibbett D.S."/>
            <person name="Martin F."/>
        </authorList>
    </citation>
    <scope>NUCLEOTIDE SEQUENCE [LARGE SCALE GENOMIC DNA]</scope>
    <source>
        <strain evidence="5 6">FD-317 M1</strain>
    </source>
</reference>
<comment type="subcellular location">
    <subcellularLocation>
        <location evidence="1">Nucleus</location>
    </subcellularLocation>
</comment>
<feature type="region of interest" description="Disordered" evidence="3">
    <location>
        <begin position="1"/>
        <end position="27"/>
    </location>
</feature>
<dbReference type="AlphaFoldDB" id="A0A0D0B2K4"/>
<evidence type="ECO:0000256" key="2">
    <source>
        <dbReference type="ARBA" id="ARBA00023242"/>
    </source>
</evidence>
<feature type="domain" description="Chromo" evidence="4">
    <location>
        <begin position="29"/>
        <end position="90"/>
    </location>
</feature>
<gene>
    <name evidence="5" type="ORF">GYMLUDRAFT_756813</name>
</gene>
<keyword evidence="6" id="KW-1185">Reference proteome</keyword>
<dbReference type="GO" id="GO:0006338">
    <property type="term" value="P:chromatin remodeling"/>
    <property type="evidence" value="ECO:0007669"/>
    <property type="project" value="UniProtKB-ARBA"/>
</dbReference>
<keyword evidence="2" id="KW-0539">Nucleus</keyword>
<dbReference type="InterPro" id="IPR023779">
    <property type="entry name" value="Chromodomain_CS"/>
</dbReference>
<protein>
    <recommendedName>
        <fullName evidence="4">Chromo domain-containing protein</fullName>
    </recommendedName>
</protein>
<dbReference type="InterPro" id="IPR016197">
    <property type="entry name" value="Chromo-like_dom_sf"/>
</dbReference>
<evidence type="ECO:0000313" key="5">
    <source>
        <dbReference type="EMBL" id="KIK57385.1"/>
    </source>
</evidence>
<sequence>MARSKKKQKIVKEESPPPPEESDDSGEDFLVEYIKGVKVSEDGIWLYRIKWFGYDDPSEDTWEPEEHLGGCQRLLQSFWKEVGTDNRDYPSGYETYATEPWIKKERARFARTHGRKKKGRAEAEKPVPGKAVTVKKGKSKIEEEAAEVEDDSFVVQDDVPSSSKRGRIKNATIPPPPPEAASVDDNLEPAVSTRIAKRGRKPKKKAALVVSEPEQATSISALRKRKQPIPISDSESESDADRVNKRRRIEAHNQFQGTDLEAEVRT</sequence>
<organism evidence="5 6">
    <name type="scientific">Collybiopsis luxurians FD-317 M1</name>
    <dbReference type="NCBI Taxonomy" id="944289"/>
    <lineage>
        <taxon>Eukaryota</taxon>
        <taxon>Fungi</taxon>
        <taxon>Dikarya</taxon>
        <taxon>Basidiomycota</taxon>
        <taxon>Agaricomycotina</taxon>
        <taxon>Agaricomycetes</taxon>
        <taxon>Agaricomycetidae</taxon>
        <taxon>Agaricales</taxon>
        <taxon>Marasmiineae</taxon>
        <taxon>Omphalotaceae</taxon>
        <taxon>Collybiopsis</taxon>
        <taxon>Collybiopsis luxurians</taxon>
    </lineage>
</organism>
<feature type="region of interest" description="Disordered" evidence="3">
    <location>
        <begin position="110"/>
        <end position="266"/>
    </location>
</feature>
<feature type="compositionally biased region" description="Basic residues" evidence="3">
    <location>
        <begin position="195"/>
        <end position="206"/>
    </location>
</feature>
<proteinExistence type="predicted"/>
<evidence type="ECO:0000256" key="1">
    <source>
        <dbReference type="ARBA" id="ARBA00004123"/>
    </source>
</evidence>
<evidence type="ECO:0000256" key="3">
    <source>
        <dbReference type="SAM" id="MobiDB-lite"/>
    </source>
</evidence>
<dbReference type="InterPro" id="IPR051219">
    <property type="entry name" value="Heterochromatin_chromo-domain"/>
</dbReference>
<dbReference type="Pfam" id="PF00385">
    <property type="entry name" value="Chromo"/>
    <property type="match status" value="1"/>
</dbReference>
<dbReference type="GO" id="GO:0005634">
    <property type="term" value="C:nucleus"/>
    <property type="evidence" value="ECO:0007669"/>
    <property type="project" value="UniProtKB-SubCell"/>
</dbReference>
<accession>A0A0D0B2K4</accession>
<dbReference type="Gene3D" id="2.40.50.40">
    <property type="match status" value="1"/>
</dbReference>